<proteinExistence type="predicted"/>
<feature type="compositionally biased region" description="Basic residues" evidence="1">
    <location>
        <begin position="181"/>
        <end position="192"/>
    </location>
</feature>
<evidence type="ECO:0000313" key="3">
    <source>
        <dbReference type="EMBL" id="KAG6497178.1"/>
    </source>
</evidence>
<evidence type="ECO:0000256" key="1">
    <source>
        <dbReference type="SAM" id="MobiDB-lite"/>
    </source>
</evidence>
<comment type="caution">
    <text evidence="3">The sequence shown here is derived from an EMBL/GenBank/DDBJ whole genome shotgun (WGS) entry which is preliminary data.</text>
</comment>
<sequence>MSALVDYAASDEEEEIDEVKESAAPPLSSPSPPRLPASIPPPNSRNRWTRFIRCVHVEHLSALLLKMLIVVIVVSLAAVVPCFVNPMFMVLKSERMEPYVLDHSVSTIGNMATNQHPNVISPLPPPSLEGLPSVSALFAAPSPALQSNQMVGNDHSSRVAAAVAESASRKRQENGSNNHQPPKKHPRGKLLHLRNVPDTHDGSLVPPQLRGRSNVVTEDIGKLFVSRRTE</sequence>
<dbReference type="InterPro" id="IPR040381">
    <property type="entry name" value="At4g14450-like"/>
</dbReference>
<keyword evidence="2" id="KW-0472">Membrane</keyword>
<dbReference type="Proteomes" id="UP000734854">
    <property type="component" value="Unassembled WGS sequence"/>
</dbReference>
<gene>
    <name evidence="3" type="ORF">ZIOFF_045067</name>
</gene>
<protein>
    <submittedName>
        <fullName evidence="3">Uncharacterized protein</fullName>
    </submittedName>
</protein>
<feature type="compositionally biased region" description="Acidic residues" evidence="1">
    <location>
        <begin position="9"/>
        <end position="18"/>
    </location>
</feature>
<dbReference type="EMBL" id="JACMSC010000012">
    <property type="protein sequence ID" value="KAG6497178.1"/>
    <property type="molecule type" value="Genomic_DNA"/>
</dbReference>
<feature type="transmembrane region" description="Helical" evidence="2">
    <location>
        <begin position="67"/>
        <end position="91"/>
    </location>
</feature>
<evidence type="ECO:0000256" key="2">
    <source>
        <dbReference type="SAM" id="Phobius"/>
    </source>
</evidence>
<feature type="region of interest" description="Disordered" evidence="1">
    <location>
        <begin position="1"/>
        <end position="41"/>
    </location>
</feature>
<dbReference type="AlphaFoldDB" id="A0A8J5FXX6"/>
<dbReference type="PANTHER" id="PTHR33912:SF3">
    <property type="entry name" value="OS01G0939400 PROTEIN"/>
    <property type="match status" value="1"/>
</dbReference>
<reference evidence="3 4" key="1">
    <citation type="submission" date="2020-08" db="EMBL/GenBank/DDBJ databases">
        <title>Plant Genome Project.</title>
        <authorList>
            <person name="Zhang R.-G."/>
        </authorList>
    </citation>
    <scope>NUCLEOTIDE SEQUENCE [LARGE SCALE GENOMIC DNA]</scope>
    <source>
        <tissue evidence="3">Rhizome</tissue>
    </source>
</reference>
<dbReference type="PANTHER" id="PTHR33912">
    <property type="entry name" value="OS01G0939400 PROTEIN"/>
    <property type="match status" value="1"/>
</dbReference>
<feature type="region of interest" description="Disordered" evidence="1">
    <location>
        <begin position="148"/>
        <end position="212"/>
    </location>
</feature>
<name>A0A8J5FXX6_ZINOF</name>
<feature type="compositionally biased region" description="Pro residues" evidence="1">
    <location>
        <begin position="27"/>
        <end position="41"/>
    </location>
</feature>
<accession>A0A8J5FXX6</accession>
<keyword evidence="2" id="KW-1133">Transmembrane helix</keyword>
<organism evidence="3 4">
    <name type="scientific">Zingiber officinale</name>
    <name type="common">Ginger</name>
    <name type="synonym">Amomum zingiber</name>
    <dbReference type="NCBI Taxonomy" id="94328"/>
    <lineage>
        <taxon>Eukaryota</taxon>
        <taxon>Viridiplantae</taxon>
        <taxon>Streptophyta</taxon>
        <taxon>Embryophyta</taxon>
        <taxon>Tracheophyta</taxon>
        <taxon>Spermatophyta</taxon>
        <taxon>Magnoliopsida</taxon>
        <taxon>Liliopsida</taxon>
        <taxon>Zingiberales</taxon>
        <taxon>Zingiberaceae</taxon>
        <taxon>Zingiber</taxon>
    </lineage>
</organism>
<evidence type="ECO:0000313" key="4">
    <source>
        <dbReference type="Proteomes" id="UP000734854"/>
    </source>
</evidence>
<keyword evidence="2" id="KW-0812">Transmembrane</keyword>
<keyword evidence="4" id="KW-1185">Reference proteome</keyword>